<dbReference type="SUPFAM" id="SSF102588">
    <property type="entry name" value="LmbE-like"/>
    <property type="match status" value="1"/>
</dbReference>
<keyword evidence="3" id="KW-1185">Reference proteome</keyword>
<reference evidence="2" key="2">
    <citation type="submission" date="2020-09" db="EMBL/GenBank/DDBJ databases">
        <authorList>
            <person name="Sun Q."/>
            <person name="Ohkuma M."/>
        </authorList>
    </citation>
    <scope>NUCLEOTIDE SEQUENCE</scope>
    <source>
        <strain evidence="2">JCM 3276</strain>
    </source>
</reference>
<sequence length="213" mass="22373">MVTPVTATAFIPPASVLTVMAHPDDAELWAGGTLALCAAAGADVTIAVPLHPEPRASEAVAGAAVLGAGLHEINEPTAAAVRERLLDTRPEVVLTHPLRDVHPDHRRIAEAVLEALPEVVIATGCPRRVYTTDTYNSLTLDGPVHAHTTVDITSTWASKQRALAAHASQPIAEHFGPMAETLGRLWGARVGVAFAENFVPLPILGRLPTAVTL</sequence>
<dbReference type="Gene3D" id="3.40.50.10320">
    <property type="entry name" value="LmbE-like"/>
    <property type="match status" value="1"/>
</dbReference>
<keyword evidence="1" id="KW-0862">Zinc</keyword>
<dbReference type="PANTHER" id="PTHR12993:SF11">
    <property type="entry name" value="N-ACETYLGLUCOSAMINYL-PHOSPHATIDYLINOSITOL DE-N-ACETYLASE"/>
    <property type="match status" value="1"/>
</dbReference>
<dbReference type="GO" id="GO:0016811">
    <property type="term" value="F:hydrolase activity, acting on carbon-nitrogen (but not peptide) bonds, in linear amides"/>
    <property type="evidence" value="ECO:0007669"/>
    <property type="project" value="TreeGrafter"/>
</dbReference>
<gene>
    <name evidence="2" type="ORF">GCM10010171_63080</name>
</gene>
<dbReference type="GO" id="GO:0016137">
    <property type="term" value="P:glycoside metabolic process"/>
    <property type="evidence" value="ECO:0007669"/>
    <property type="project" value="UniProtKB-ARBA"/>
</dbReference>
<dbReference type="Proteomes" id="UP000660680">
    <property type="component" value="Unassembled WGS sequence"/>
</dbReference>
<evidence type="ECO:0000256" key="1">
    <source>
        <dbReference type="ARBA" id="ARBA00022833"/>
    </source>
</evidence>
<dbReference type="AlphaFoldDB" id="A0A918GUI7"/>
<comment type="caution">
    <text evidence="2">The sequence shown here is derived from an EMBL/GenBank/DDBJ whole genome shotgun (WGS) entry which is preliminary data.</text>
</comment>
<organism evidence="2 3">
    <name type="scientific">Actinokineospora fastidiosa</name>
    <dbReference type="NCBI Taxonomy" id="1816"/>
    <lineage>
        <taxon>Bacteria</taxon>
        <taxon>Bacillati</taxon>
        <taxon>Actinomycetota</taxon>
        <taxon>Actinomycetes</taxon>
        <taxon>Pseudonocardiales</taxon>
        <taxon>Pseudonocardiaceae</taxon>
        <taxon>Actinokineospora</taxon>
    </lineage>
</organism>
<proteinExistence type="predicted"/>
<dbReference type="InterPro" id="IPR024078">
    <property type="entry name" value="LmbE-like_dom_sf"/>
</dbReference>
<reference evidence="2" key="1">
    <citation type="journal article" date="2014" name="Int. J. Syst. Evol. Microbiol.">
        <title>Complete genome sequence of Corynebacterium casei LMG S-19264T (=DSM 44701T), isolated from a smear-ripened cheese.</title>
        <authorList>
            <consortium name="US DOE Joint Genome Institute (JGI-PGF)"/>
            <person name="Walter F."/>
            <person name="Albersmeier A."/>
            <person name="Kalinowski J."/>
            <person name="Ruckert C."/>
        </authorList>
    </citation>
    <scope>NUCLEOTIDE SEQUENCE</scope>
    <source>
        <strain evidence="2">JCM 3276</strain>
    </source>
</reference>
<accession>A0A918GUI7</accession>
<dbReference type="InterPro" id="IPR003737">
    <property type="entry name" value="GlcNAc_PI_deacetylase-related"/>
</dbReference>
<evidence type="ECO:0000313" key="2">
    <source>
        <dbReference type="EMBL" id="GGS59514.1"/>
    </source>
</evidence>
<dbReference type="PANTHER" id="PTHR12993">
    <property type="entry name" value="N-ACETYLGLUCOSAMINYL-PHOSPHATIDYLINOSITOL DE-N-ACETYLASE-RELATED"/>
    <property type="match status" value="1"/>
</dbReference>
<name>A0A918GUI7_9PSEU</name>
<dbReference type="EMBL" id="BMRB01000011">
    <property type="protein sequence ID" value="GGS59514.1"/>
    <property type="molecule type" value="Genomic_DNA"/>
</dbReference>
<evidence type="ECO:0000313" key="3">
    <source>
        <dbReference type="Proteomes" id="UP000660680"/>
    </source>
</evidence>
<protein>
    <submittedName>
        <fullName evidence="2">PIG-L domain-containing protein</fullName>
    </submittedName>
</protein>